<dbReference type="GO" id="GO:0006520">
    <property type="term" value="P:amino acid metabolic process"/>
    <property type="evidence" value="ECO:0007669"/>
    <property type="project" value="InterPro"/>
</dbReference>
<dbReference type="SUPFAM" id="SSF53383">
    <property type="entry name" value="PLP-dependent transferases"/>
    <property type="match status" value="1"/>
</dbReference>
<dbReference type="Pfam" id="PF00155">
    <property type="entry name" value="Aminotran_1_2"/>
    <property type="match status" value="1"/>
</dbReference>
<keyword evidence="5" id="KW-0663">Pyridoxal phosphate</keyword>
<dbReference type="Gene3D" id="3.40.640.10">
    <property type="entry name" value="Type I PLP-dependent aspartate aminotransferase-like (Major domain)"/>
    <property type="match status" value="1"/>
</dbReference>
<dbReference type="Gene3D" id="3.90.1150.10">
    <property type="entry name" value="Aspartate Aminotransferase, domain 1"/>
    <property type="match status" value="1"/>
</dbReference>
<dbReference type="AlphaFoldDB" id="A0A839GKY4"/>
<gene>
    <name evidence="8" type="ORF">FHS90_002182</name>
</gene>
<evidence type="ECO:0000313" key="8">
    <source>
        <dbReference type="EMBL" id="MBA9077469.1"/>
    </source>
</evidence>
<sequence length="364" mass="39934">MEVLSLHLGVSHFATPPAATQALQAALSQPNQYGPTEGIAALREAIAQRYQEDEGISVTAEQILITHGTKHALHLYLSCLLTPGAEVIAPAPYWFAFPEIVRLAGGQLVSLPANPAKHYALDVQALRERITPQTRLLLLTNPGNPTGKVYSPEELHAVAQLLEEYPQLHVLSDEIYDGLVFPPAKMRSLLQFEPLRNRIAVVNGFSKSFAMANWRVGYLIAPAPLLQQSTHLQHQLIGGVSPLNQLGAAAAMHNRHALWQSYRQDLLPKRQKVLEAIGQLPNLRANVPDAGYYVTLEIENCLQAANPRSPFQLVEEWAAALKDQQGLEVLPATNMGMPSAVRMSYALPAPELDEALSRLRAFVS</sequence>
<dbReference type="CDD" id="cd00609">
    <property type="entry name" value="AAT_like"/>
    <property type="match status" value="1"/>
</dbReference>
<keyword evidence="4 6" id="KW-0808">Transferase</keyword>
<keyword evidence="9" id="KW-1185">Reference proteome</keyword>
<dbReference type="InterPro" id="IPR015422">
    <property type="entry name" value="PyrdxlP-dep_Trfase_small"/>
</dbReference>
<dbReference type="Proteomes" id="UP000563094">
    <property type="component" value="Unassembled WGS sequence"/>
</dbReference>
<dbReference type="PANTHER" id="PTHR46383">
    <property type="entry name" value="ASPARTATE AMINOTRANSFERASE"/>
    <property type="match status" value="1"/>
</dbReference>
<evidence type="ECO:0000256" key="6">
    <source>
        <dbReference type="RuleBase" id="RU000481"/>
    </source>
</evidence>
<dbReference type="PANTHER" id="PTHR46383:SF1">
    <property type="entry name" value="ASPARTATE AMINOTRANSFERASE"/>
    <property type="match status" value="1"/>
</dbReference>
<evidence type="ECO:0000256" key="4">
    <source>
        <dbReference type="ARBA" id="ARBA00022679"/>
    </source>
</evidence>
<organism evidence="8 9">
    <name type="scientific">Rufibacter quisquiliarum</name>
    <dbReference type="NCBI Taxonomy" id="1549639"/>
    <lineage>
        <taxon>Bacteria</taxon>
        <taxon>Pseudomonadati</taxon>
        <taxon>Bacteroidota</taxon>
        <taxon>Cytophagia</taxon>
        <taxon>Cytophagales</taxon>
        <taxon>Hymenobacteraceae</taxon>
        <taxon>Rufibacter</taxon>
    </lineage>
</organism>
<comment type="cofactor">
    <cofactor evidence="1 6">
        <name>pyridoxal 5'-phosphate</name>
        <dbReference type="ChEBI" id="CHEBI:597326"/>
    </cofactor>
</comment>
<dbReference type="EMBL" id="JACJIQ010000007">
    <property type="protein sequence ID" value="MBA9077469.1"/>
    <property type="molecule type" value="Genomic_DNA"/>
</dbReference>
<evidence type="ECO:0000256" key="3">
    <source>
        <dbReference type="ARBA" id="ARBA00022576"/>
    </source>
</evidence>
<comment type="caution">
    <text evidence="8">The sequence shown here is derived from an EMBL/GenBank/DDBJ whole genome shotgun (WGS) entry which is preliminary data.</text>
</comment>
<dbReference type="EC" id="2.6.1.-" evidence="6"/>
<protein>
    <recommendedName>
        <fullName evidence="6">Aminotransferase</fullName>
        <ecNumber evidence="6">2.6.1.-</ecNumber>
    </recommendedName>
</protein>
<evidence type="ECO:0000313" key="9">
    <source>
        <dbReference type="Proteomes" id="UP000563094"/>
    </source>
</evidence>
<dbReference type="InterPro" id="IPR004838">
    <property type="entry name" value="NHTrfase_class1_PyrdxlP-BS"/>
</dbReference>
<evidence type="ECO:0000259" key="7">
    <source>
        <dbReference type="Pfam" id="PF00155"/>
    </source>
</evidence>
<evidence type="ECO:0000256" key="2">
    <source>
        <dbReference type="ARBA" id="ARBA00007441"/>
    </source>
</evidence>
<accession>A0A839GKY4</accession>
<dbReference type="InterPro" id="IPR004839">
    <property type="entry name" value="Aminotransferase_I/II_large"/>
</dbReference>
<dbReference type="RefSeq" id="WP_182512995.1">
    <property type="nucleotide sequence ID" value="NZ_JACJIQ010000007.1"/>
</dbReference>
<proteinExistence type="inferred from homology"/>
<keyword evidence="3 6" id="KW-0032">Aminotransferase</keyword>
<dbReference type="InterPro" id="IPR015424">
    <property type="entry name" value="PyrdxlP-dep_Trfase"/>
</dbReference>
<name>A0A839GKY4_9BACT</name>
<dbReference type="InterPro" id="IPR050596">
    <property type="entry name" value="AspAT/PAT-like"/>
</dbReference>
<dbReference type="InterPro" id="IPR015421">
    <property type="entry name" value="PyrdxlP-dep_Trfase_major"/>
</dbReference>
<dbReference type="PRINTS" id="PR00753">
    <property type="entry name" value="ACCSYNTHASE"/>
</dbReference>
<evidence type="ECO:0000256" key="5">
    <source>
        <dbReference type="ARBA" id="ARBA00022898"/>
    </source>
</evidence>
<reference evidence="8 9" key="1">
    <citation type="submission" date="2020-08" db="EMBL/GenBank/DDBJ databases">
        <title>Genomic Encyclopedia of Type Strains, Phase IV (KMG-IV): sequencing the most valuable type-strain genomes for metagenomic binning, comparative biology and taxonomic classification.</title>
        <authorList>
            <person name="Goeker M."/>
        </authorList>
    </citation>
    <scope>NUCLEOTIDE SEQUENCE [LARGE SCALE GENOMIC DNA]</scope>
    <source>
        <strain evidence="8 9">DSM 29854</strain>
    </source>
</reference>
<dbReference type="GO" id="GO:0008483">
    <property type="term" value="F:transaminase activity"/>
    <property type="evidence" value="ECO:0007669"/>
    <property type="project" value="UniProtKB-KW"/>
</dbReference>
<evidence type="ECO:0000256" key="1">
    <source>
        <dbReference type="ARBA" id="ARBA00001933"/>
    </source>
</evidence>
<comment type="similarity">
    <text evidence="2 6">Belongs to the class-I pyridoxal-phosphate-dependent aminotransferase family.</text>
</comment>
<dbReference type="GO" id="GO:0030170">
    <property type="term" value="F:pyridoxal phosphate binding"/>
    <property type="evidence" value="ECO:0007669"/>
    <property type="project" value="InterPro"/>
</dbReference>
<feature type="domain" description="Aminotransferase class I/classII large" evidence="7">
    <location>
        <begin position="5"/>
        <end position="359"/>
    </location>
</feature>
<dbReference type="PROSITE" id="PS00105">
    <property type="entry name" value="AA_TRANSFER_CLASS_1"/>
    <property type="match status" value="1"/>
</dbReference>